<dbReference type="RefSeq" id="WP_311654054.1">
    <property type="nucleotide sequence ID" value="NZ_JAVRIB010000020.1"/>
</dbReference>
<comment type="cofactor">
    <cofactor evidence="15">
        <name>Mg(2+)</name>
        <dbReference type="ChEBI" id="CHEBI:18420"/>
    </cofactor>
    <text evidence="15">Binds 1 Mg(2+) ion per subunit.</text>
</comment>
<keyword evidence="14 15" id="KW-0472">Membrane</keyword>
<dbReference type="Pfam" id="PF10150">
    <property type="entry name" value="RNase_E_G"/>
    <property type="match status" value="1"/>
</dbReference>
<evidence type="ECO:0000256" key="3">
    <source>
        <dbReference type="ARBA" id="ARBA00022490"/>
    </source>
</evidence>
<feature type="compositionally biased region" description="Basic residues" evidence="16">
    <location>
        <begin position="864"/>
        <end position="878"/>
    </location>
</feature>
<keyword evidence="6 15" id="KW-0819">tRNA processing</keyword>
<keyword evidence="3 15" id="KW-0963">Cytoplasm</keyword>
<evidence type="ECO:0000256" key="8">
    <source>
        <dbReference type="ARBA" id="ARBA00022723"/>
    </source>
</evidence>
<dbReference type="HAMAP" id="MF_00970">
    <property type="entry name" value="RNase_E"/>
    <property type="match status" value="1"/>
</dbReference>
<evidence type="ECO:0000256" key="2">
    <source>
        <dbReference type="ARBA" id="ARBA00022475"/>
    </source>
</evidence>
<feature type="compositionally biased region" description="Polar residues" evidence="16">
    <location>
        <begin position="777"/>
        <end position="806"/>
    </location>
</feature>
<dbReference type="PROSITE" id="PS50126">
    <property type="entry name" value="S1"/>
    <property type="match status" value="1"/>
</dbReference>
<dbReference type="Pfam" id="PF00575">
    <property type="entry name" value="S1"/>
    <property type="match status" value="1"/>
</dbReference>
<comment type="cofactor">
    <cofactor evidence="15">
        <name>Zn(2+)</name>
        <dbReference type="ChEBI" id="CHEBI:29105"/>
    </cofactor>
    <text evidence="15">Binds 2 Zn(2+) ions per homotetramer.</text>
</comment>
<dbReference type="InterPro" id="IPR003029">
    <property type="entry name" value="S1_domain"/>
</dbReference>
<keyword evidence="15" id="KW-0862">Zinc</keyword>
<evidence type="ECO:0000256" key="9">
    <source>
        <dbReference type="ARBA" id="ARBA00022730"/>
    </source>
</evidence>
<keyword evidence="15" id="KW-0820">tRNA-binding</keyword>
<evidence type="ECO:0000256" key="12">
    <source>
        <dbReference type="ARBA" id="ARBA00022842"/>
    </source>
</evidence>
<evidence type="ECO:0000256" key="10">
    <source>
        <dbReference type="ARBA" id="ARBA00022759"/>
    </source>
</evidence>
<dbReference type="Gene3D" id="3.40.1260.20">
    <property type="entry name" value="Ribonuclease E, catalytic domain"/>
    <property type="match status" value="1"/>
</dbReference>
<dbReference type="InterPro" id="IPR028878">
    <property type="entry name" value="RNase_E"/>
</dbReference>
<evidence type="ECO:0000256" key="13">
    <source>
        <dbReference type="ARBA" id="ARBA00022884"/>
    </source>
</evidence>
<dbReference type="CDD" id="cd04453">
    <property type="entry name" value="S1_RNase_E"/>
    <property type="match status" value="1"/>
</dbReference>
<evidence type="ECO:0000313" key="19">
    <source>
        <dbReference type="Proteomes" id="UP001251857"/>
    </source>
</evidence>
<dbReference type="PANTHER" id="PTHR30001:SF1">
    <property type="entry name" value="RIBONUCLEASE E_G-LIKE PROTEIN, CHLOROPLASTIC"/>
    <property type="match status" value="1"/>
</dbReference>
<comment type="catalytic activity">
    <reaction evidence="15">
        <text>Endonucleolytic cleavage of single-stranded RNA in A- and U-rich regions.</text>
        <dbReference type="EC" id="3.1.26.12"/>
    </reaction>
</comment>
<feature type="compositionally biased region" description="Basic and acidic residues" evidence="16">
    <location>
        <begin position="649"/>
        <end position="661"/>
    </location>
</feature>
<keyword evidence="9 15" id="KW-0699">rRNA-binding</keyword>
<sequence length="991" mass="106954">MKRILINATQPEELRVAIVDGQQLRDLDIEVGSREQRKANVYKGRITRVEPSLEAAFVDYGGDRHGFLPLKEVARGYFKNDPGSGRVDIKQVLSEGQELIVQVEKEERGNKGAALTTFVSLAGRYLVLMPNNPRAGGVSRRIAGDDRTDLREALSELELPSGMGVIVRTAGVGRSPEELQWDLDYLAQLWEAIGKAAEEKKAPFLVYQESNVIIRALRDYLRDDIGEVIVDQPEIYESGREFMEQVMPQALPKLKLYNDETPLFSRFQVESQIESAFQREVRLPSGGALIIDHTEALTSIDINSARSTGGAGIEETALHTNCEAADEIARQLRLRDLGGLIVIDFIDMDANKNQREVERRLREAATEDRARVQFGRISRFGLLEMSRQRLRPSLGEYSTLPCPRCSGQGNIRSVESLALSILRLVEEEAMKGGTGRVMTHTPVSVASFLLNEKRGDIADIEKRTGVEVTVVPNADLETPHHEIRRVRADQLAEDGNDARSYKLETETPAEPANERMTRDKVAAPRAEPAVKRLVRAAAPAGAAPKPAAKPAGPGIWQRFVIALKNLFSGNGKTSKGDNKSRTGGKTSAASSRGRSDSRDNRRQPSRRGASDGGRDRSGNDRRGQQNRRGDNKPRGSGSGRKPGTASKPESGDAPKADDNKRQNSSVKDSAAQDNNTGDSNKNDNNDRRQARGNKPEDGEETRSRSRRGRRGGRRRRGGRGRGSGNGETGSNNASTGDNTSDSNNADQAADGAANTAASGNDTRQRDDGNRHRDDANQSETPATTSPADSNDNSATGNQTADMPNETSADDSHDQKRSDSGSKGDDSGGEPLNDAANTPPETVDGDKADQSASDSDESGGDTKPRGRTRRPRGGTRNRRKSSDKNVEATEASSEEMPADAATGRAASLSDDATPAETGAGRDEGDAAKPAAETASAKPSADEQVDAPAADKGSDNQKRDAEPALKQVETRPDALADGNEAAEKPEPADSSTR</sequence>
<keyword evidence="8 15" id="KW-0479">Metal-binding</keyword>
<feature type="binding site" evidence="15">
    <location>
        <position position="405"/>
    </location>
    <ligand>
        <name>Zn(2+)</name>
        <dbReference type="ChEBI" id="CHEBI:29105"/>
        <note>ligand shared between dimeric partners</note>
    </ligand>
</feature>
<feature type="compositionally biased region" description="Basic and acidic residues" evidence="16">
    <location>
        <begin position="762"/>
        <end position="775"/>
    </location>
</feature>
<keyword evidence="10 15" id="KW-0255">Endonuclease</keyword>
<comment type="subunit">
    <text evidence="15">Component of the RNA degradosome, which is a multiprotein complex involved in RNA processing and mRNA degradation. Within the RNA degradosome, RNase E assembles into a homotetramer formed by a dimer of dimers.</text>
</comment>
<dbReference type="EMBL" id="JAVRIB010000020">
    <property type="protein sequence ID" value="MDT0636159.1"/>
    <property type="molecule type" value="Genomic_DNA"/>
</dbReference>
<comment type="function">
    <text evidence="15">Endoribonuclease that plays a central role in RNA processing and decay. Required for the maturation of 5S and 16S rRNAs and the majority of tRNAs. Also involved in the degradation of most mRNAs.</text>
</comment>
<dbReference type="NCBIfam" id="TIGR00757">
    <property type="entry name" value="RNaseEG"/>
    <property type="match status" value="1"/>
</dbReference>
<evidence type="ECO:0000256" key="11">
    <source>
        <dbReference type="ARBA" id="ARBA00022801"/>
    </source>
</evidence>
<feature type="region of interest" description="Disordered" evidence="16">
    <location>
        <begin position="489"/>
        <end position="527"/>
    </location>
</feature>
<dbReference type="PANTHER" id="PTHR30001">
    <property type="entry name" value="RIBONUCLEASE"/>
    <property type="match status" value="1"/>
</dbReference>
<keyword evidence="12 15" id="KW-0460">Magnesium</keyword>
<keyword evidence="2 15" id="KW-1003">Cell membrane</keyword>
<keyword evidence="4 15" id="KW-0997">Cell inner membrane</keyword>
<feature type="compositionally biased region" description="Basic and acidic residues" evidence="16">
    <location>
        <begin position="979"/>
        <end position="991"/>
    </location>
</feature>
<dbReference type="Pfam" id="PF20833">
    <property type="entry name" value="RNase_E_G_Thio"/>
    <property type="match status" value="1"/>
</dbReference>
<evidence type="ECO:0000313" key="18">
    <source>
        <dbReference type="EMBL" id="MDT0636159.1"/>
    </source>
</evidence>
<feature type="compositionally biased region" description="Basic residues" evidence="16">
    <location>
        <begin position="704"/>
        <end position="719"/>
    </location>
</feature>
<dbReference type="Gene3D" id="2.40.50.140">
    <property type="entry name" value="Nucleic acid-binding proteins"/>
    <property type="match status" value="1"/>
</dbReference>
<dbReference type="InterPro" id="IPR012340">
    <property type="entry name" value="NA-bd_OB-fold"/>
</dbReference>
<evidence type="ECO:0000256" key="7">
    <source>
        <dbReference type="ARBA" id="ARBA00022722"/>
    </source>
</evidence>
<feature type="compositionally biased region" description="Basic and acidic residues" evidence="16">
    <location>
        <begin position="680"/>
        <end position="703"/>
    </location>
</feature>
<dbReference type="SUPFAM" id="SSF50249">
    <property type="entry name" value="Nucleic acid-binding proteins"/>
    <property type="match status" value="1"/>
</dbReference>
<feature type="region of interest" description="Required for zinc-mediated homotetramerization and catalytic activity" evidence="15">
    <location>
        <begin position="402"/>
        <end position="405"/>
    </location>
</feature>
<keyword evidence="7 15" id="KW-0540">Nuclease</keyword>
<comment type="similarity">
    <text evidence="15">Belongs to the RNase E/G family. RNase E subfamily.</text>
</comment>
<protein>
    <recommendedName>
        <fullName evidence="15">Ribonuclease E</fullName>
        <shortName evidence="15">RNase E</shortName>
        <ecNumber evidence="15">3.1.26.12</ecNumber>
    </recommendedName>
</protein>
<feature type="binding site" evidence="15">
    <location>
        <position position="344"/>
    </location>
    <ligand>
        <name>Mg(2+)</name>
        <dbReference type="ChEBI" id="CHEBI:18420"/>
        <note>catalytic</note>
    </ligand>
</feature>
<feature type="region of interest" description="Disordered" evidence="16">
    <location>
        <begin position="568"/>
        <end position="991"/>
    </location>
</feature>
<name>A0ABU3C3M5_9GAMM</name>
<evidence type="ECO:0000256" key="16">
    <source>
        <dbReference type="SAM" id="MobiDB-lite"/>
    </source>
</evidence>
<dbReference type="InterPro" id="IPR004659">
    <property type="entry name" value="RNase_E/G"/>
</dbReference>
<keyword evidence="19" id="KW-1185">Reference proteome</keyword>
<feature type="binding site" evidence="15">
    <location>
        <position position="301"/>
    </location>
    <ligand>
        <name>Mg(2+)</name>
        <dbReference type="ChEBI" id="CHEBI:18420"/>
        <note>catalytic</note>
    </ligand>
</feature>
<feature type="domain" description="S1 motif" evidence="17">
    <location>
        <begin position="39"/>
        <end position="118"/>
    </location>
</feature>
<comment type="caution">
    <text evidence="18">The sequence shown here is derived from an EMBL/GenBank/DDBJ whole genome shotgun (WGS) entry which is preliminary data.</text>
</comment>
<feature type="compositionally biased region" description="Basic and acidic residues" evidence="16">
    <location>
        <begin position="593"/>
        <end position="633"/>
    </location>
</feature>
<dbReference type="InterPro" id="IPR019307">
    <property type="entry name" value="RNA-bd_AU-1/RNase_E/G"/>
</dbReference>
<accession>A0ABU3C3M5</accession>
<evidence type="ECO:0000256" key="6">
    <source>
        <dbReference type="ARBA" id="ARBA00022694"/>
    </source>
</evidence>
<keyword evidence="13 15" id="KW-0694">RNA-binding</keyword>
<reference evidence="18 19" key="1">
    <citation type="submission" date="2023-09" db="EMBL/GenBank/DDBJ databases">
        <authorList>
            <person name="Rey-Velasco X."/>
        </authorList>
    </citation>
    <scope>NUCLEOTIDE SEQUENCE [LARGE SCALE GENOMIC DNA]</scope>
    <source>
        <strain evidence="18 19">W335</strain>
    </source>
</reference>
<dbReference type="SMART" id="SM00316">
    <property type="entry name" value="S1"/>
    <property type="match status" value="1"/>
</dbReference>
<feature type="compositionally biased region" description="Basic and acidic residues" evidence="16">
    <location>
        <begin position="809"/>
        <end position="825"/>
    </location>
</feature>
<keyword evidence="5 15" id="KW-0698">rRNA processing</keyword>
<proteinExistence type="inferred from homology"/>
<comment type="subcellular location">
    <subcellularLocation>
        <location evidence="15">Cytoplasm</location>
    </subcellularLocation>
    <subcellularLocation>
        <location evidence="15">Cell inner membrane</location>
        <topology evidence="15">Peripheral membrane protein</topology>
        <orientation evidence="15">Cytoplasmic side</orientation>
    </subcellularLocation>
</comment>
<feature type="binding site" evidence="15">
    <location>
        <position position="402"/>
    </location>
    <ligand>
        <name>Zn(2+)</name>
        <dbReference type="ChEBI" id="CHEBI:29105"/>
        <note>ligand shared between dimeric partners</note>
    </ligand>
</feature>
<evidence type="ECO:0000256" key="4">
    <source>
        <dbReference type="ARBA" id="ARBA00022519"/>
    </source>
</evidence>
<gene>
    <name evidence="15" type="primary">rne</name>
    <name evidence="18" type="ORF">RM532_14495</name>
</gene>
<evidence type="ECO:0000259" key="17">
    <source>
        <dbReference type="PROSITE" id="PS50126"/>
    </source>
</evidence>
<evidence type="ECO:0000256" key="1">
    <source>
        <dbReference type="ARBA" id="ARBA00005663"/>
    </source>
</evidence>
<organism evidence="18 19">
    <name type="scientific">Spectribacter hydrogenoxidans</name>
    <dbReference type="NCBI Taxonomy" id="3075608"/>
    <lineage>
        <taxon>Bacteria</taxon>
        <taxon>Pseudomonadati</taxon>
        <taxon>Pseudomonadota</taxon>
        <taxon>Gammaproteobacteria</taxon>
        <taxon>Salinisphaerales</taxon>
        <taxon>Salinisphaeraceae</taxon>
        <taxon>Spectribacter</taxon>
    </lineage>
</organism>
<feature type="compositionally biased region" description="Basic and acidic residues" evidence="16">
    <location>
        <begin position="950"/>
        <end position="972"/>
    </location>
</feature>
<dbReference type="Proteomes" id="UP001251857">
    <property type="component" value="Unassembled WGS sequence"/>
</dbReference>
<comment type="similarity">
    <text evidence="1">Belongs to the RNase E/G family. RNase G subfamily.</text>
</comment>
<feature type="compositionally biased region" description="Low complexity" evidence="16">
    <location>
        <begin position="926"/>
        <end position="937"/>
    </location>
</feature>
<evidence type="ECO:0000256" key="5">
    <source>
        <dbReference type="ARBA" id="ARBA00022552"/>
    </source>
</evidence>
<keyword evidence="11 15" id="KW-0378">Hydrolase</keyword>
<feature type="compositionally biased region" description="Basic and acidic residues" evidence="16">
    <location>
        <begin position="489"/>
        <end position="505"/>
    </location>
</feature>
<evidence type="ECO:0000256" key="14">
    <source>
        <dbReference type="ARBA" id="ARBA00023136"/>
    </source>
</evidence>
<feature type="compositionally biased region" description="Basic and acidic residues" evidence="16">
    <location>
        <begin position="512"/>
        <end position="522"/>
    </location>
</feature>
<evidence type="ECO:0000256" key="15">
    <source>
        <dbReference type="HAMAP-Rule" id="MF_00970"/>
    </source>
</evidence>
<dbReference type="EC" id="3.1.26.12" evidence="15"/>
<feature type="compositionally biased region" description="Low complexity" evidence="16">
    <location>
        <begin position="728"/>
        <end position="761"/>
    </location>
</feature>
<dbReference type="InterPro" id="IPR048583">
    <property type="entry name" value="RNase_E_G_thioredoxin-like"/>
</dbReference>